<feature type="compositionally biased region" description="Low complexity" evidence="1">
    <location>
        <begin position="95"/>
        <end position="107"/>
    </location>
</feature>
<gene>
    <name evidence="2" type="ORF">AGLY_015658</name>
</gene>
<feature type="compositionally biased region" description="Pro residues" evidence="1">
    <location>
        <begin position="76"/>
        <end position="94"/>
    </location>
</feature>
<reference evidence="2 3" key="1">
    <citation type="submission" date="2019-08" db="EMBL/GenBank/DDBJ databases">
        <title>The genome of the soybean aphid Biotype 1, its phylome, world population structure and adaptation to the North American continent.</title>
        <authorList>
            <person name="Giordano R."/>
            <person name="Donthu R.K."/>
            <person name="Hernandez A.G."/>
            <person name="Wright C.L."/>
            <person name="Zimin A.V."/>
        </authorList>
    </citation>
    <scope>NUCLEOTIDE SEQUENCE [LARGE SCALE GENOMIC DNA]</scope>
    <source>
        <tissue evidence="2">Whole aphids</tissue>
    </source>
</reference>
<keyword evidence="3" id="KW-1185">Reference proteome</keyword>
<protein>
    <submittedName>
        <fullName evidence="2">Uncharacterized protein</fullName>
    </submittedName>
</protein>
<dbReference type="OrthoDB" id="6627298at2759"/>
<organism evidence="2 3">
    <name type="scientific">Aphis glycines</name>
    <name type="common">Soybean aphid</name>
    <dbReference type="NCBI Taxonomy" id="307491"/>
    <lineage>
        <taxon>Eukaryota</taxon>
        <taxon>Metazoa</taxon>
        <taxon>Ecdysozoa</taxon>
        <taxon>Arthropoda</taxon>
        <taxon>Hexapoda</taxon>
        <taxon>Insecta</taxon>
        <taxon>Pterygota</taxon>
        <taxon>Neoptera</taxon>
        <taxon>Paraneoptera</taxon>
        <taxon>Hemiptera</taxon>
        <taxon>Sternorrhyncha</taxon>
        <taxon>Aphidomorpha</taxon>
        <taxon>Aphidoidea</taxon>
        <taxon>Aphididae</taxon>
        <taxon>Aphidini</taxon>
        <taxon>Aphis</taxon>
        <taxon>Aphis</taxon>
    </lineage>
</organism>
<feature type="region of interest" description="Disordered" evidence="1">
    <location>
        <begin position="26"/>
        <end position="115"/>
    </location>
</feature>
<accession>A0A6G0T261</accession>
<evidence type="ECO:0000313" key="2">
    <source>
        <dbReference type="EMBL" id="KAE9524011.1"/>
    </source>
</evidence>
<comment type="caution">
    <text evidence="2">The sequence shown here is derived from an EMBL/GenBank/DDBJ whole genome shotgun (WGS) entry which is preliminary data.</text>
</comment>
<proteinExistence type="predicted"/>
<feature type="compositionally biased region" description="Gly residues" evidence="1">
    <location>
        <begin position="139"/>
        <end position="151"/>
    </location>
</feature>
<evidence type="ECO:0000313" key="3">
    <source>
        <dbReference type="Proteomes" id="UP000475862"/>
    </source>
</evidence>
<dbReference type="EMBL" id="VYZN01000074">
    <property type="protein sequence ID" value="KAE9524011.1"/>
    <property type="molecule type" value="Genomic_DNA"/>
</dbReference>
<dbReference type="Proteomes" id="UP000475862">
    <property type="component" value="Unassembled WGS sequence"/>
</dbReference>
<dbReference type="AlphaFoldDB" id="A0A6G0T261"/>
<sequence>MRYENCSSYSCLGCFSTRGVEVLGHDHGKERSERRRRNAVRRIEDGRRLARPSATGAPRPAVRQPAADVGAHRTPSPTPSPAATPPPPPPPPHHQPVVQQLNQQPPLHHTRSGSSLSVTADYRGAAVEPPPSVIVLEPGAGGGGGGSGGGGRRATVNGSVSGGGGVICGGAHQPHAAVWHPRPIYPFPLPLPSPGALWHHAQPHFSTPGFPPFIEVSAHR</sequence>
<name>A0A6G0T261_APHGL</name>
<feature type="region of interest" description="Disordered" evidence="1">
    <location>
        <begin position="131"/>
        <end position="151"/>
    </location>
</feature>
<evidence type="ECO:0000256" key="1">
    <source>
        <dbReference type="SAM" id="MobiDB-lite"/>
    </source>
</evidence>